<evidence type="ECO:0000256" key="6">
    <source>
        <dbReference type="ARBA" id="ARBA00022777"/>
    </source>
</evidence>
<evidence type="ECO:0000313" key="11">
    <source>
        <dbReference type="EMBL" id="HIU68830.1"/>
    </source>
</evidence>
<evidence type="ECO:0000256" key="7">
    <source>
        <dbReference type="ARBA" id="ARBA00023012"/>
    </source>
</evidence>
<sequence>MRRKIFVKECLLSLGFTVLCFVIGLLIPLSQGEPLNGAFFFKWGVALALVLALSVLVSHFSAGRITAEVARQINDLGKNLDAVDKGKIDAEFVPFVDALVSYKQQLARVDKLKKQFTANVSHELKTPMTSISGYAEMLENGIVKADDVQKIGHVIHKEAKRLINISNDIIQLSQLEDGDETRHYERVDLYDIASDCVSSIAFHAEKKGSEILFEGEHVYINGNKGLLAELVYNLVDNAVRYNKPDGKVWVSVHAQNGKAVLRVKDNGIGIPEKYQERIFERFFRVDKSRSKETGGTGLGLAIVKHIVLYHNAEISIDSELGKGTTFTTVFDMLENPS</sequence>
<evidence type="ECO:0000256" key="5">
    <source>
        <dbReference type="ARBA" id="ARBA00022679"/>
    </source>
</evidence>
<dbReference type="AlphaFoldDB" id="A0A9D1MU82"/>
<dbReference type="GO" id="GO:0004721">
    <property type="term" value="F:phosphoprotein phosphatase activity"/>
    <property type="evidence" value="ECO:0007669"/>
    <property type="project" value="TreeGrafter"/>
</dbReference>
<dbReference type="InterPro" id="IPR004358">
    <property type="entry name" value="Sig_transdc_His_kin-like_C"/>
</dbReference>
<dbReference type="InterPro" id="IPR050351">
    <property type="entry name" value="BphY/WalK/GraS-like"/>
</dbReference>
<keyword evidence="9" id="KW-0812">Transmembrane</keyword>
<dbReference type="GO" id="GO:0005886">
    <property type="term" value="C:plasma membrane"/>
    <property type="evidence" value="ECO:0007669"/>
    <property type="project" value="TreeGrafter"/>
</dbReference>
<dbReference type="FunFam" id="3.30.565.10:FF:000006">
    <property type="entry name" value="Sensor histidine kinase WalK"/>
    <property type="match status" value="1"/>
</dbReference>
<dbReference type="PRINTS" id="PR00344">
    <property type="entry name" value="BCTRLSENSOR"/>
</dbReference>
<keyword evidence="9" id="KW-1133">Transmembrane helix</keyword>
<dbReference type="InterPro" id="IPR003661">
    <property type="entry name" value="HisK_dim/P_dom"/>
</dbReference>
<feature type="transmembrane region" description="Helical" evidence="9">
    <location>
        <begin position="42"/>
        <end position="62"/>
    </location>
</feature>
<keyword evidence="4" id="KW-0597">Phosphoprotein</keyword>
<dbReference type="PROSITE" id="PS50109">
    <property type="entry name" value="HIS_KIN"/>
    <property type="match status" value="1"/>
</dbReference>
<keyword evidence="8 9" id="KW-0472">Membrane</keyword>
<dbReference type="SUPFAM" id="SSF55874">
    <property type="entry name" value="ATPase domain of HSP90 chaperone/DNA topoisomerase II/histidine kinase"/>
    <property type="match status" value="1"/>
</dbReference>
<dbReference type="Proteomes" id="UP000824125">
    <property type="component" value="Unassembled WGS sequence"/>
</dbReference>
<name>A0A9D1MU82_9FIRM</name>
<evidence type="ECO:0000256" key="2">
    <source>
        <dbReference type="ARBA" id="ARBA00004370"/>
    </source>
</evidence>
<feature type="domain" description="Histidine kinase" evidence="10">
    <location>
        <begin position="119"/>
        <end position="334"/>
    </location>
</feature>
<dbReference type="Gene3D" id="1.10.287.130">
    <property type="match status" value="1"/>
</dbReference>
<dbReference type="Pfam" id="PF02518">
    <property type="entry name" value="HATPase_c"/>
    <property type="match status" value="1"/>
</dbReference>
<dbReference type="FunFam" id="1.10.287.130:FF:000001">
    <property type="entry name" value="Two-component sensor histidine kinase"/>
    <property type="match status" value="1"/>
</dbReference>
<evidence type="ECO:0000256" key="1">
    <source>
        <dbReference type="ARBA" id="ARBA00000085"/>
    </source>
</evidence>
<dbReference type="PANTHER" id="PTHR45453">
    <property type="entry name" value="PHOSPHATE REGULON SENSOR PROTEIN PHOR"/>
    <property type="match status" value="1"/>
</dbReference>
<dbReference type="SMART" id="SM00387">
    <property type="entry name" value="HATPase_c"/>
    <property type="match status" value="1"/>
</dbReference>
<dbReference type="GO" id="GO:0000155">
    <property type="term" value="F:phosphorelay sensor kinase activity"/>
    <property type="evidence" value="ECO:0007669"/>
    <property type="project" value="InterPro"/>
</dbReference>
<organism evidence="11 12">
    <name type="scientific">Candidatus Scybalenecus merdavium</name>
    <dbReference type="NCBI Taxonomy" id="2840939"/>
    <lineage>
        <taxon>Bacteria</taxon>
        <taxon>Bacillati</taxon>
        <taxon>Bacillota</taxon>
        <taxon>Clostridia</taxon>
        <taxon>Eubacteriales</taxon>
        <taxon>Oscillospiraceae</taxon>
        <taxon>Oscillospiraceae incertae sedis</taxon>
        <taxon>Candidatus Scybalenecus</taxon>
    </lineage>
</organism>
<dbReference type="SUPFAM" id="SSF47384">
    <property type="entry name" value="Homodimeric domain of signal transducing histidine kinase"/>
    <property type="match status" value="1"/>
</dbReference>
<evidence type="ECO:0000256" key="3">
    <source>
        <dbReference type="ARBA" id="ARBA00012438"/>
    </source>
</evidence>
<protein>
    <recommendedName>
        <fullName evidence="3">histidine kinase</fullName>
        <ecNumber evidence="3">2.7.13.3</ecNumber>
    </recommendedName>
</protein>
<evidence type="ECO:0000259" key="10">
    <source>
        <dbReference type="PROSITE" id="PS50109"/>
    </source>
</evidence>
<reference evidence="11" key="2">
    <citation type="journal article" date="2021" name="PeerJ">
        <title>Extensive microbial diversity within the chicken gut microbiome revealed by metagenomics and culture.</title>
        <authorList>
            <person name="Gilroy R."/>
            <person name="Ravi A."/>
            <person name="Getino M."/>
            <person name="Pursley I."/>
            <person name="Horton D.L."/>
            <person name="Alikhan N.F."/>
            <person name="Baker D."/>
            <person name="Gharbi K."/>
            <person name="Hall N."/>
            <person name="Watson M."/>
            <person name="Adriaenssens E.M."/>
            <person name="Foster-Nyarko E."/>
            <person name="Jarju S."/>
            <person name="Secka A."/>
            <person name="Antonio M."/>
            <person name="Oren A."/>
            <person name="Chaudhuri R.R."/>
            <person name="La Ragione R."/>
            <person name="Hildebrand F."/>
            <person name="Pallen M.J."/>
        </authorList>
    </citation>
    <scope>NUCLEOTIDE SEQUENCE</scope>
    <source>
        <strain evidence="11">CHK176-6737</strain>
    </source>
</reference>
<dbReference type="Pfam" id="PF00512">
    <property type="entry name" value="HisKA"/>
    <property type="match status" value="1"/>
</dbReference>
<dbReference type="PANTHER" id="PTHR45453:SF1">
    <property type="entry name" value="PHOSPHATE REGULON SENSOR PROTEIN PHOR"/>
    <property type="match status" value="1"/>
</dbReference>
<dbReference type="InterPro" id="IPR003594">
    <property type="entry name" value="HATPase_dom"/>
</dbReference>
<dbReference type="InterPro" id="IPR036890">
    <property type="entry name" value="HATPase_C_sf"/>
</dbReference>
<comment type="caution">
    <text evidence="11">The sequence shown here is derived from an EMBL/GenBank/DDBJ whole genome shotgun (WGS) entry which is preliminary data.</text>
</comment>
<dbReference type="InterPro" id="IPR005467">
    <property type="entry name" value="His_kinase_dom"/>
</dbReference>
<keyword evidence="7" id="KW-0902">Two-component regulatory system</keyword>
<proteinExistence type="predicted"/>
<evidence type="ECO:0000313" key="12">
    <source>
        <dbReference type="Proteomes" id="UP000824125"/>
    </source>
</evidence>
<comment type="subcellular location">
    <subcellularLocation>
        <location evidence="2">Membrane</location>
    </subcellularLocation>
</comment>
<evidence type="ECO:0000256" key="9">
    <source>
        <dbReference type="SAM" id="Phobius"/>
    </source>
</evidence>
<dbReference type="EMBL" id="DVNM01000015">
    <property type="protein sequence ID" value="HIU68830.1"/>
    <property type="molecule type" value="Genomic_DNA"/>
</dbReference>
<dbReference type="Gene3D" id="3.30.565.10">
    <property type="entry name" value="Histidine kinase-like ATPase, C-terminal domain"/>
    <property type="match status" value="1"/>
</dbReference>
<dbReference type="CDD" id="cd00075">
    <property type="entry name" value="HATPase"/>
    <property type="match status" value="1"/>
</dbReference>
<dbReference type="CDD" id="cd00082">
    <property type="entry name" value="HisKA"/>
    <property type="match status" value="1"/>
</dbReference>
<gene>
    <name evidence="11" type="ORF">IAD23_02585</name>
</gene>
<dbReference type="SMART" id="SM00388">
    <property type="entry name" value="HisKA"/>
    <property type="match status" value="1"/>
</dbReference>
<evidence type="ECO:0000256" key="8">
    <source>
        <dbReference type="ARBA" id="ARBA00023136"/>
    </source>
</evidence>
<evidence type="ECO:0000256" key="4">
    <source>
        <dbReference type="ARBA" id="ARBA00022553"/>
    </source>
</evidence>
<keyword evidence="5" id="KW-0808">Transferase</keyword>
<dbReference type="GO" id="GO:0016036">
    <property type="term" value="P:cellular response to phosphate starvation"/>
    <property type="evidence" value="ECO:0007669"/>
    <property type="project" value="TreeGrafter"/>
</dbReference>
<comment type="catalytic activity">
    <reaction evidence="1">
        <text>ATP + protein L-histidine = ADP + protein N-phospho-L-histidine.</text>
        <dbReference type="EC" id="2.7.13.3"/>
    </reaction>
</comment>
<keyword evidence="6" id="KW-0418">Kinase</keyword>
<accession>A0A9D1MU82</accession>
<reference evidence="11" key="1">
    <citation type="submission" date="2020-10" db="EMBL/GenBank/DDBJ databases">
        <authorList>
            <person name="Gilroy R."/>
        </authorList>
    </citation>
    <scope>NUCLEOTIDE SEQUENCE</scope>
    <source>
        <strain evidence="11">CHK176-6737</strain>
    </source>
</reference>
<dbReference type="EC" id="2.7.13.3" evidence="3"/>
<dbReference type="InterPro" id="IPR036097">
    <property type="entry name" value="HisK_dim/P_sf"/>
</dbReference>